<keyword evidence="2" id="KW-1185">Reference proteome</keyword>
<sequence>MQKNCSSLELQVSASADSMTSKVLHLDKKLANLKSNVHALDSETRESLKDLSEVSKENSNAVKGLRKLQSLLKQTNQAAAAVTPPQIAATASASVSAISRPLKGVSHMKNFSARTTADQYTPQIVDVKLLAGGRLVLADDGNTCIKLFNTQGQHLCNLKNWDQPRRLAVIDSCGTSNSHTVAVTLPFCRGIDILEIAGDNIKVKKPLKTSRLYDAVAAVSKLTLAVGYRVLFHPPAIDLIDLEGQVLRKICSGVDPSYMDVTDDGNLICSSQDNTIARVQMNSGTVVFNKAVPMIIRPHGVAIAADKSLLITDTWDNVLHLVSPQGDRSKQLWLAPSGKDQGDDLCGLSMDGSVCVCVTGHGTVYVLDCMC</sequence>
<dbReference type="InterPro" id="IPR011042">
    <property type="entry name" value="6-blade_b-propeller_TolB-like"/>
</dbReference>
<dbReference type="Proteomes" id="UP000735302">
    <property type="component" value="Unassembled WGS sequence"/>
</dbReference>
<name>A0AAV4BA35_9GAST</name>
<organism evidence="1 2">
    <name type="scientific">Plakobranchus ocellatus</name>
    <dbReference type="NCBI Taxonomy" id="259542"/>
    <lineage>
        <taxon>Eukaryota</taxon>
        <taxon>Metazoa</taxon>
        <taxon>Spiralia</taxon>
        <taxon>Lophotrochozoa</taxon>
        <taxon>Mollusca</taxon>
        <taxon>Gastropoda</taxon>
        <taxon>Heterobranchia</taxon>
        <taxon>Euthyneura</taxon>
        <taxon>Panpulmonata</taxon>
        <taxon>Sacoglossa</taxon>
        <taxon>Placobranchoidea</taxon>
        <taxon>Plakobranchidae</taxon>
        <taxon>Plakobranchus</taxon>
    </lineage>
</organism>
<dbReference type="SUPFAM" id="SSF63829">
    <property type="entry name" value="Calcium-dependent phosphotriesterase"/>
    <property type="match status" value="1"/>
</dbReference>
<dbReference type="AlphaFoldDB" id="A0AAV4BA35"/>
<gene>
    <name evidence="1" type="ORF">PoB_004246500</name>
</gene>
<proteinExistence type="predicted"/>
<dbReference type="Gene3D" id="2.120.10.30">
    <property type="entry name" value="TolB, C-terminal domain"/>
    <property type="match status" value="1"/>
</dbReference>
<reference evidence="1 2" key="1">
    <citation type="journal article" date="2021" name="Elife">
        <title>Chloroplast acquisition without the gene transfer in kleptoplastic sea slugs, Plakobranchus ocellatus.</title>
        <authorList>
            <person name="Maeda T."/>
            <person name="Takahashi S."/>
            <person name="Yoshida T."/>
            <person name="Shimamura S."/>
            <person name="Takaki Y."/>
            <person name="Nagai Y."/>
            <person name="Toyoda A."/>
            <person name="Suzuki Y."/>
            <person name="Arimoto A."/>
            <person name="Ishii H."/>
            <person name="Satoh N."/>
            <person name="Nishiyama T."/>
            <person name="Hasebe M."/>
            <person name="Maruyama T."/>
            <person name="Minagawa J."/>
            <person name="Obokata J."/>
            <person name="Shigenobu S."/>
        </authorList>
    </citation>
    <scope>NUCLEOTIDE SEQUENCE [LARGE SCALE GENOMIC DNA]</scope>
</reference>
<evidence type="ECO:0000313" key="2">
    <source>
        <dbReference type="Proteomes" id="UP000735302"/>
    </source>
</evidence>
<dbReference type="EMBL" id="BLXT01004632">
    <property type="protein sequence ID" value="GFO15960.1"/>
    <property type="molecule type" value="Genomic_DNA"/>
</dbReference>
<comment type="caution">
    <text evidence="1">The sequence shown here is derived from an EMBL/GenBank/DDBJ whole genome shotgun (WGS) entry which is preliminary data.</text>
</comment>
<evidence type="ECO:0000313" key="1">
    <source>
        <dbReference type="EMBL" id="GFO15960.1"/>
    </source>
</evidence>
<protein>
    <submittedName>
        <fullName evidence="1">Tripartite motif-containing protein 2-like</fullName>
    </submittedName>
</protein>
<accession>A0AAV4BA35</accession>